<evidence type="ECO:0000256" key="1">
    <source>
        <dbReference type="ARBA" id="ARBA00004123"/>
    </source>
</evidence>
<keyword evidence="5" id="KW-0963">Cytoplasm</keyword>
<evidence type="ECO:0000256" key="7">
    <source>
        <dbReference type="ARBA" id="ARBA00023242"/>
    </source>
</evidence>
<comment type="subcellular location">
    <subcellularLocation>
        <location evidence="2">Cytoplasm</location>
    </subcellularLocation>
    <subcellularLocation>
        <location evidence="1">Nucleus</location>
    </subcellularLocation>
</comment>
<evidence type="ECO:0000256" key="5">
    <source>
        <dbReference type="ARBA" id="ARBA00022490"/>
    </source>
</evidence>
<dbReference type="Gene3D" id="1.10.10.10">
    <property type="entry name" value="Winged helix-like DNA-binding domain superfamily/Winged helix DNA-binding domain"/>
    <property type="match status" value="1"/>
</dbReference>
<reference evidence="9 10" key="1">
    <citation type="submission" date="2024-02" db="EMBL/GenBank/DDBJ databases">
        <title>De novo assembly and annotation of 12 fungi associated with fruit tree decline syndrome in Ontario, Canada.</title>
        <authorList>
            <person name="Sulman M."/>
            <person name="Ellouze W."/>
            <person name="Ilyukhin E."/>
        </authorList>
    </citation>
    <scope>NUCLEOTIDE SEQUENCE [LARGE SCALE GENOMIC DNA]</scope>
    <source>
        <strain evidence="9 10">M42-189</strain>
    </source>
</reference>
<evidence type="ECO:0000313" key="10">
    <source>
        <dbReference type="Proteomes" id="UP001521785"/>
    </source>
</evidence>
<dbReference type="InterPro" id="IPR036388">
    <property type="entry name" value="WH-like_DNA-bd_sf"/>
</dbReference>
<dbReference type="Proteomes" id="UP001521785">
    <property type="component" value="Unassembled WGS sequence"/>
</dbReference>
<protein>
    <recommendedName>
        <fullName evidence="4">COP9 signalosome complex subunit 4</fullName>
    </recommendedName>
</protein>
<evidence type="ECO:0000313" key="9">
    <source>
        <dbReference type="EMBL" id="KAL1604067.1"/>
    </source>
</evidence>
<dbReference type="InterPro" id="IPR040134">
    <property type="entry name" value="PSMD12/CSN4"/>
</dbReference>
<name>A0ABR3RI75_9PLEO</name>
<keyword evidence="10" id="KW-1185">Reference proteome</keyword>
<dbReference type="Pfam" id="PF22241">
    <property type="entry name" value="PSMD12-CSN4_N"/>
    <property type="match status" value="1"/>
</dbReference>
<feature type="domain" description="PCI" evidence="8">
    <location>
        <begin position="197"/>
        <end position="366"/>
    </location>
</feature>
<dbReference type="InterPro" id="IPR054559">
    <property type="entry name" value="PSMD12-CSN4-like_N"/>
</dbReference>
<proteinExistence type="inferred from homology"/>
<dbReference type="SMART" id="SM00088">
    <property type="entry name" value="PINT"/>
    <property type="match status" value="1"/>
</dbReference>
<dbReference type="InterPro" id="IPR036390">
    <property type="entry name" value="WH_DNA-bd_sf"/>
</dbReference>
<dbReference type="EMBL" id="JAKJXO020000006">
    <property type="protein sequence ID" value="KAL1604067.1"/>
    <property type="molecule type" value="Genomic_DNA"/>
</dbReference>
<dbReference type="PANTHER" id="PTHR10855:SF2">
    <property type="entry name" value="COP9 SIGNALOSOME COMPLEX SUBUNIT 4"/>
    <property type="match status" value="1"/>
</dbReference>
<evidence type="ECO:0000256" key="4">
    <source>
        <dbReference type="ARBA" id="ARBA00014881"/>
    </source>
</evidence>
<evidence type="ECO:0000256" key="6">
    <source>
        <dbReference type="ARBA" id="ARBA00022790"/>
    </source>
</evidence>
<comment type="similarity">
    <text evidence="3">Belongs to the CSN4 family.</text>
</comment>
<keyword evidence="6" id="KW-0736">Signalosome</keyword>
<accession>A0ABR3RI75</accession>
<gene>
    <name evidence="9" type="ORF">SLS60_005659</name>
</gene>
<keyword evidence="7" id="KW-0539">Nucleus</keyword>
<comment type="caution">
    <text evidence="9">The sequence shown here is derived from an EMBL/GenBank/DDBJ whole genome shotgun (WGS) entry which is preliminary data.</text>
</comment>
<dbReference type="SUPFAM" id="SSF46785">
    <property type="entry name" value="Winged helix' DNA-binding domain"/>
    <property type="match status" value="1"/>
</dbReference>
<sequence>MASAEVNSALREVQAAPVSDKPTQYHTLLQQITASSKNLAADLNAYARTLLDDNLGVVILRPLVSNFVEQFRGIKNPEVKIEVGENVIALLQTKGVGQYEEQDTLIKEAVAEACEEIEDYRKSARVLGSINLESTQRSLSNDDKAKVWIRIVRCYLEEDDPTSALTHLNKVKNVIYSVTDKETRIHFQLSQARIHDSQRNFLDAAKAYYALSLESTIAEEERHQALASSIVCAVLSPAGPPRSRMLATLYKDDRASSVENYSVLEKMFFDRLIPPRETKAFAETLQPHHLARTADGSTVLDQAVLQHNLVGASKLYNNIGFDQLGELLGIDAEKAEDYAAKMFEQGRLSGYIDQIDRLIFFEGEASGERKTGQSERVVGKELRKWDANVQGLAEEVEKVTTMIQTQYPVSLAVFSCSMIGLTVVQEFYAAQTVH</sequence>
<evidence type="ECO:0000259" key="8">
    <source>
        <dbReference type="PROSITE" id="PS50250"/>
    </source>
</evidence>
<dbReference type="PANTHER" id="PTHR10855">
    <property type="entry name" value="26S PROTEASOME NON-ATPASE REGULATORY SUBUNIT 12/COP9 SIGNALOSOME COMPLEX SUBUNIT 4"/>
    <property type="match status" value="1"/>
</dbReference>
<evidence type="ECO:0000256" key="3">
    <source>
        <dbReference type="ARBA" id="ARBA00010417"/>
    </source>
</evidence>
<dbReference type="Pfam" id="PF01399">
    <property type="entry name" value="PCI"/>
    <property type="match status" value="1"/>
</dbReference>
<organism evidence="9 10">
    <name type="scientific">Paraconiothyrium brasiliense</name>
    <dbReference type="NCBI Taxonomy" id="300254"/>
    <lineage>
        <taxon>Eukaryota</taxon>
        <taxon>Fungi</taxon>
        <taxon>Dikarya</taxon>
        <taxon>Ascomycota</taxon>
        <taxon>Pezizomycotina</taxon>
        <taxon>Dothideomycetes</taxon>
        <taxon>Pleosporomycetidae</taxon>
        <taxon>Pleosporales</taxon>
        <taxon>Massarineae</taxon>
        <taxon>Didymosphaeriaceae</taxon>
        <taxon>Paraconiothyrium</taxon>
    </lineage>
</organism>
<dbReference type="InterPro" id="IPR000717">
    <property type="entry name" value="PCI_dom"/>
</dbReference>
<dbReference type="PROSITE" id="PS50250">
    <property type="entry name" value="PCI"/>
    <property type="match status" value="1"/>
</dbReference>
<evidence type="ECO:0000256" key="2">
    <source>
        <dbReference type="ARBA" id="ARBA00004496"/>
    </source>
</evidence>